<protein>
    <recommendedName>
        <fullName evidence="7">Amine oxidase</fullName>
        <ecNumber evidence="7">1.4.3.-</ecNumber>
    </recommendedName>
</protein>
<dbReference type="InterPro" id="IPR049947">
    <property type="entry name" value="Cu_Am_Ox_Cu-bd"/>
</dbReference>
<keyword evidence="9" id="KW-1133">Transmembrane helix</keyword>
<dbReference type="GO" id="GO:0009308">
    <property type="term" value="P:amine metabolic process"/>
    <property type="evidence" value="ECO:0007669"/>
    <property type="project" value="UniProtKB-UniRule"/>
</dbReference>
<dbReference type="Pfam" id="PF09248">
    <property type="entry name" value="DUF1965"/>
    <property type="match status" value="1"/>
</dbReference>
<evidence type="ECO:0000259" key="10">
    <source>
        <dbReference type="Pfam" id="PF01179"/>
    </source>
</evidence>
<sequence>MPGTEFKLKSSNEIHYDQYHQLLNVERELPENSNSQELSIFSDKTNIGPNNVNNNSGRSFPQKNWLKLIILLLISICIIFPTIYFLCYTFIHCHTNNLMNNNNNNNTTYIKSNIITSESNHNHDSILSSINNNYNIDNSYLNPSIQTINEDEYNSIKQNNNNNINLDFGIFDEPNNEEYQNVINFLKLKFNSIYAFNSFIKTNKSLNNNNNNSNNNNDSNDNNNNNGTLFEPLKMNYLWSLNLYIPNKKERSNYFNSLLRNNNHSNSNHSNNNSNGNNNNNGSSSFERYGIAIILFGSYKIPKIKEYLIGPLKQPKLIKLLNIYPYYKRPLTNIEYKMVLDYLTIQTNRMNHIIMETYSASYFMYKPLHNYWLYKYNNTWFNQFNERNSLCQKSIHNNNDNTNKGRPNCLIPIFASPMITTEAPERRRIWIRLCRQVTPFIQYPVDIQFHIDQTSLDPDEWELLGIWFQGQMFTSIEELLSKYHSGEFKVIKHPFIDMYHNQLKPGPNQQSTTHINEFMKSNSETANRKSNLIHVNRRRIQYDRWDFHVTVRRDTGLRVFNVYFANVSLISEAGLEETVTSYWGKSPFMQAMTSLESVFGIGGMTSELSPGLDCPKNAIYLPVRLIDSGETGPKLIKNGICLFEWKTNPYHGPIRRHFEFHINDYFGEKNDAKYTNFGHGITSNSLIVRTISTLFNYDYIFDIIFYSSGVIEFSVTPTGYIHVDVELDPFQYNFKYGFPAVINPIYMVIHHHLFHFKIDIDIVNKENFIKVVKIHGSLTEDQIKLDPLQQTTNRSNGSNDSELLWLSIDIPKTEMEARFSTKFEFPKQYLICSTNSNMNGSFNKTSQYYRNDKCLVIVNKGQVKTIFSDQYTKSFAWSRHQLYVTQQHDNESFASSIFNGVDLNSPVVDFTKFSSNNESIFNEDLVLWLTVGNYHLPRHEDLPNTATSGGPLSIFIMPHNLFTYSPDAFGCNRFYTESLNEWITGPQIKEECQMEPIPML</sequence>
<accession>A0A3Q0KCT0</accession>
<dbReference type="Pfam" id="PF01179">
    <property type="entry name" value="Cu_amine_oxid"/>
    <property type="match status" value="1"/>
</dbReference>
<evidence type="ECO:0000256" key="6">
    <source>
        <dbReference type="PIRSR" id="PIRSR600269-51"/>
    </source>
</evidence>
<dbReference type="GO" id="GO:0048038">
    <property type="term" value="F:quinone binding"/>
    <property type="evidence" value="ECO:0007669"/>
    <property type="project" value="InterPro"/>
</dbReference>
<feature type="modified residue" description="2',4',5'-topaquinone" evidence="6">
    <location>
        <position position="697"/>
    </location>
</feature>
<dbReference type="InterPro" id="IPR015328">
    <property type="entry name" value="DUF1965"/>
</dbReference>
<evidence type="ECO:0000256" key="4">
    <source>
        <dbReference type="ARBA" id="ARBA00023002"/>
    </source>
</evidence>
<keyword evidence="2 7" id="KW-0479">Metal-binding</keyword>
<evidence type="ECO:0000313" key="13">
    <source>
        <dbReference type="WBParaSite" id="Smp_017610.1"/>
    </source>
</evidence>
<dbReference type="PROSITE" id="PS01164">
    <property type="entry name" value="COPPER_AMINE_OXID_1"/>
    <property type="match status" value="1"/>
</dbReference>
<evidence type="ECO:0000313" key="12">
    <source>
        <dbReference type="Proteomes" id="UP000008854"/>
    </source>
</evidence>
<name>A0A3Q0KCT0_SCHMA</name>
<comment type="cofactor">
    <cofactor evidence="7">
        <name>Cu cation</name>
        <dbReference type="ChEBI" id="CHEBI:23378"/>
    </cofactor>
    <text evidence="7">Contains 1 topaquinone per subunit.</text>
</comment>
<keyword evidence="12" id="KW-1185">Reference proteome</keyword>
<feature type="compositionally biased region" description="Low complexity" evidence="8">
    <location>
        <begin position="207"/>
        <end position="226"/>
    </location>
</feature>
<feature type="transmembrane region" description="Helical" evidence="9">
    <location>
        <begin position="68"/>
        <end position="91"/>
    </location>
</feature>
<dbReference type="PROSITE" id="PS01165">
    <property type="entry name" value="COPPER_AMINE_OXID_2"/>
    <property type="match status" value="1"/>
</dbReference>
<evidence type="ECO:0000256" key="8">
    <source>
        <dbReference type="SAM" id="MobiDB-lite"/>
    </source>
</evidence>
<dbReference type="PANTHER" id="PTHR10638:SF20">
    <property type="entry name" value="AMINE OXIDASE"/>
    <property type="match status" value="1"/>
</dbReference>
<keyword evidence="5 7" id="KW-0186">Copper</keyword>
<evidence type="ECO:0000259" key="11">
    <source>
        <dbReference type="Pfam" id="PF09248"/>
    </source>
</evidence>
<dbReference type="Gene3D" id="3.10.450.40">
    <property type="match status" value="2"/>
</dbReference>
<evidence type="ECO:0000256" key="7">
    <source>
        <dbReference type="RuleBase" id="RU000672"/>
    </source>
</evidence>
<comment type="PTM">
    <text evidence="6 7">Topaquinone (TPQ) is generated by copper-dependent autoxidation of a specific tyrosyl residue.</text>
</comment>
<dbReference type="SUPFAM" id="SSF49998">
    <property type="entry name" value="Amine oxidase catalytic domain"/>
    <property type="match status" value="1"/>
</dbReference>
<dbReference type="GO" id="GO:0005507">
    <property type="term" value="F:copper ion binding"/>
    <property type="evidence" value="ECO:0007669"/>
    <property type="project" value="InterPro"/>
</dbReference>
<dbReference type="InterPro" id="IPR036460">
    <property type="entry name" value="Cu_amine_oxidase_C_sf"/>
</dbReference>
<dbReference type="InterPro" id="IPR000269">
    <property type="entry name" value="Cu_amine_oxidase"/>
</dbReference>
<feature type="domain" description="DUF1965" evidence="11">
    <location>
        <begin position="444"/>
        <end position="492"/>
    </location>
</feature>
<evidence type="ECO:0000256" key="9">
    <source>
        <dbReference type="SAM" id="Phobius"/>
    </source>
</evidence>
<feature type="region of interest" description="Disordered" evidence="8">
    <location>
        <begin position="207"/>
        <end position="227"/>
    </location>
</feature>
<comment type="similarity">
    <text evidence="1 7">Belongs to the copper/topaquinone oxidase family.</text>
</comment>
<dbReference type="InParanoid" id="A0A3Q0KCT0"/>
<dbReference type="STRING" id="6183.A0A3Q0KCT0"/>
<reference evidence="13" key="2">
    <citation type="submission" date="2018-12" db="UniProtKB">
        <authorList>
            <consortium name="WormBaseParasite"/>
        </authorList>
    </citation>
    <scope>IDENTIFICATION</scope>
    <source>
        <strain evidence="13">Puerto Rican</strain>
    </source>
</reference>
<feature type="compositionally biased region" description="Low complexity" evidence="8">
    <location>
        <begin position="261"/>
        <end position="281"/>
    </location>
</feature>
<dbReference type="PANTHER" id="PTHR10638">
    <property type="entry name" value="COPPER AMINE OXIDASE"/>
    <property type="match status" value="1"/>
</dbReference>
<feature type="domain" description="Copper amine oxidase catalytic" evidence="10">
    <location>
        <begin position="534"/>
        <end position="966"/>
    </location>
</feature>
<keyword evidence="3 6" id="KW-0801">TPQ</keyword>
<dbReference type="GO" id="GO:0008131">
    <property type="term" value="F:primary methylamine oxidase activity"/>
    <property type="evidence" value="ECO:0007669"/>
    <property type="project" value="InterPro"/>
</dbReference>
<dbReference type="AlphaFoldDB" id="A0A3Q0KCT0"/>
<dbReference type="Proteomes" id="UP000008854">
    <property type="component" value="Unassembled WGS sequence"/>
</dbReference>
<dbReference type="Gene3D" id="2.70.98.20">
    <property type="entry name" value="Copper amine oxidase, catalytic domain"/>
    <property type="match status" value="1"/>
</dbReference>
<organism evidence="12 13">
    <name type="scientific">Schistosoma mansoni</name>
    <name type="common">Blood fluke</name>
    <dbReference type="NCBI Taxonomy" id="6183"/>
    <lineage>
        <taxon>Eukaryota</taxon>
        <taxon>Metazoa</taxon>
        <taxon>Spiralia</taxon>
        <taxon>Lophotrochozoa</taxon>
        <taxon>Platyhelminthes</taxon>
        <taxon>Trematoda</taxon>
        <taxon>Digenea</taxon>
        <taxon>Strigeidida</taxon>
        <taxon>Schistosomatoidea</taxon>
        <taxon>Schistosomatidae</taxon>
        <taxon>Schistosoma</taxon>
    </lineage>
</organism>
<keyword evidence="4 7" id="KW-0560">Oxidoreductase</keyword>
<evidence type="ECO:0000256" key="2">
    <source>
        <dbReference type="ARBA" id="ARBA00022723"/>
    </source>
</evidence>
<proteinExistence type="inferred from homology"/>
<dbReference type="GO" id="GO:0005886">
    <property type="term" value="C:plasma membrane"/>
    <property type="evidence" value="ECO:0007669"/>
    <property type="project" value="TreeGrafter"/>
</dbReference>
<evidence type="ECO:0000256" key="5">
    <source>
        <dbReference type="ARBA" id="ARBA00023008"/>
    </source>
</evidence>
<evidence type="ECO:0000256" key="1">
    <source>
        <dbReference type="ARBA" id="ARBA00007983"/>
    </source>
</evidence>
<dbReference type="InterPro" id="IPR015798">
    <property type="entry name" value="Cu_amine_oxidase_C"/>
</dbReference>
<keyword evidence="9" id="KW-0812">Transmembrane</keyword>
<dbReference type="EC" id="1.4.3.-" evidence="7"/>
<dbReference type="SUPFAM" id="SSF54416">
    <property type="entry name" value="Amine oxidase N-terminal region"/>
    <property type="match status" value="1"/>
</dbReference>
<keyword evidence="9" id="KW-0472">Membrane</keyword>
<dbReference type="InterPro" id="IPR016182">
    <property type="entry name" value="Cu_amine_oxidase_N-reg"/>
</dbReference>
<evidence type="ECO:0000256" key="3">
    <source>
        <dbReference type="ARBA" id="ARBA00022772"/>
    </source>
</evidence>
<dbReference type="WBParaSite" id="Smp_017610.1">
    <property type="protein sequence ID" value="Smp_017610.1"/>
    <property type="gene ID" value="Smp_017610"/>
</dbReference>
<feature type="region of interest" description="Disordered" evidence="8">
    <location>
        <begin position="258"/>
        <end position="281"/>
    </location>
</feature>
<reference evidence="12" key="1">
    <citation type="journal article" date="2012" name="PLoS Negl. Trop. Dis.">
        <title>A systematically improved high quality genome and transcriptome of the human blood fluke Schistosoma mansoni.</title>
        <authorList>
            <person name="Protasio A.V."/>
            <person name="Tsai I.J."/>
            <person name="Babbage A."/>
            <person name="Nichol S."/>
            <person name="Hunt M."/>
            <person name="Aslett M.A."/>
            <person name="De Silva N."/>
            <person name="Velarde G.S."/>
            <person name="Anderson T.J."/>
            <person name="Clark R.C."/>
            <person name="Davidson C."/>
            <person name="Dillon G.P."/>
            <person name="Holroyd N.E."/>
            <person name="LoVerde P.T."/>
            <person name="Lloyd C."/>
            <person name="McQuillan J."/>
            <person name="Oliveira G."/>
            <person name="Otto T.D."/>
            <person name="Parker-Manuel S.J."/>
            <person name="Quail M.A."/>
            <person name="Wilson R.A."/>
            <person name="Zerlotini A."/>
            <person name="Dunne D.W."/>
            <person name="Berriman M."/>
        </authorList>
    </citation>
    <scope>NUCLEOTIDE SEQUENCE [LARGE SCALE GENOMIC DNA]</scope>
    <source>
        <strain evidence="12">Puerto Rican</strain>
    </source>
</reference>
<dbReference type="InterPro" id="IPR049948">
    <property type="entry name" value="Cu_Am_ox_TPQ-bd"/>
</dbReference>